<dbReference type="Proteomes" id="UP000011980">
    <property type="component" value="Unassembled WGS sequence"/>
</dbReference>
<gene>
    <name evidence="1" type="ORF">LEP1GSC008_1897</name>
</gene>
<accession>M6FCI5</accession>
<comment type="caution">
    <text evidence="1">The sequence shown here is derived from an EMBL/GenBank/DDBJ whole genome shotgun (WGS) entry which is preliminary data.</text>
</comment>
<name>M6FCI5_9LEPT</name>
<reference evidence="1 2" key="1">
    <citation type="submission" date="2013-01" db="EMBL/GenBank/DDBJ databases">
        <authorList>
            <person name="Harkins D.M."/>
            <person name="Durkin A.S."/>
            <person name="Brinkac L.M."/>
            <person name="Haft D.H."/>
            <person name="Selengut J.D."/>
            <person name="Sanka R."/>
            <person name="DePew J."/>
            <person name="Purushe J."/>
            <person name="Galloway R.L."/>
            <person name="Vinetz J.M."/>
            <person name="Sutton G.G."/>
            <person name="Nierman W.C."/>
            <person name="Fouts D.E."/>
        </authorList>
    </citation>
    <scope>NUCLEOTIDE SEQUENCE [LARGE SCALE GENOMIC DNA]</scope>
    <source>
        <strain evidence="1 2">Nikolaevo</strain>
    </source>
</reference>
<organism evidence="1 2">
    <name type="scientific">Leptospira kirschneri serovar Bulgarica str. Nikolaevo</name>
    <dbReference type="NCBI Taxonomy" id="1240687"/>
    <lineage>
        <taxon>Bacteria</taxon>
        <taxon>Pseudomonadati</taxon>
        <taxon>Spirochaetota</taxon>
        <taxon>Spirochaetia</taxon>
        <taxon>Leptospirales</taxon>
        <taxon>Leptospiraceae</taxon>
        <taxon>Leptospira</taxon>
    </lineage>
</organism>
<dbReference type="EMBL" id="ANCE01000086">
    <property type="protein sequence ID" value="EMK24772.1"/>
    <property type="molecule type" value="Genomic_DNA"/>
</dbReference>
<protein>
    <submittedName>
        <fullName evidence="1">Uncharacterized protein</fullName>
    </submittedName>
</protein>
<proteinExistence type="predicted"/>
<dbReference type="AlphaFoldDB" id="M6FCI5"/>
<sequence>MFGPKQMADSFPKISIEMENPHLKKLGFYNYRTKVLR</sequence>
<evidence type="ECO:0000313" key="2">
    <source>
        <dbReference type="Proteomes" id="UP000011980"/>
    </source>
</evidence>
<evidence type="ECO:0000313" key="1">
    <source>
        <dbReference type="EMBL" id="EMK24772.1"/>
    </source>
</evidence>
<dbReference type="PATRIC" id="fig|1240687.3.peg.1643"/>